<accession>A4FA05</accession>
<dbReference type="KEGG" id="sen:SACE_1558"/>
<dbReference type="InterPro" id="IPR031303">
    <property type="entry name" value="C5_meth_CS"/>
</dbReference>
<keyword evidence="2 6" id="KW-0489">Methyltransferase</keyword>
<keyword evidence="4" id="KW-0949">S-adenosyl-L-methionine</keyword>
<dbReference type="EC" id="2.1.1.37" evidence="1"/>
<dbReference type="InterPro" id="IPR001525">
    <property type="entry name" value="C5_MeTfrase"/>
</dbReference>
<dbReference type="GO" id="GO:0009307">
    <property type="term" value="P:DNA restriction-modification system"/>
    <property type="evidence" value="ECO:0007669"/>
    <property type="project" value="UniProtKB-KW"/>
</dbReference>
<keyword evidence="3 6" id="KW-0808">Transferase</keyword>
<dbReference type="Gene3D" id="3.90.120.10">
    <property type="entry name" value="DNA Methylase, subunit A, domain 2"/>
    <property type="match status" value="1"/>
</dbReference>
<dbReference type="GO" id="GO:0003677">
    <property type="term" value="F:DNA binding"/>
    <property type="evidence" value="ECO:0007669"/>
    <property type="project" value="TreeGrafter"/>
</dbReference>
<reference evidence="6 7" key="1">
    <citation type="journal article" date="2007" name="Nat. Biotechnol.">
        <title>Complete genome sequence of the erythromycin-producing bacterium Saccharopolyspora erythraea NRRL23338.</title>
        <authorList>
            <person name="Oliynyk M."/>
            <person name="Samborskyy M."/>
            <person name="Lester J.B."/>
            <person name="Mironenko T."/>
            <person name="Scott N."/>
            <person name="Dickens S."/>
            <person name="Haydock S.F."/>
            <person name="Leadlay P.F."/>
        </authorList>
    </citation>
    <scope>NUCLEOTIDE SEQUENCE [LARGE SCALE GENOMIC DNA]</scope>
    <source>
        <strain evidence="7">ATCC 11635 / DSM 40517 / JCM 4748 / NBRC 13426 / NCIMB 8594 / NRRL 2338</strain>
    </source>
</reference>
<organism evidence="6 7">
    <name type="scientific">Saccharopolyspora erythraea (strain ATCC 11635 / DSM 40517 / JCM 4748 / NBRC 13426 / NCIMB 8594 / NRRL 2338)</name>
    <dbReference type="NCBI Taxonomy" id="405948"/>
    <lineage>
        <taxon>Bacteria</taxon>
        <taxon>Bacillati</taxon>
        <taxon>Actinomycetota</taxon>
        <taxon>Actinomycetes</taxon>
        <taxon>Pseudonocardiales</taxon>
        <taxon>Pseudonocardiaceae</taxon>
        <taxon>Saccharopolyspora</taxon>
    </lineage>
</organism>
<dbReference type="HOGENOM" id="CLU_176191_0_0_11"/>
<dbReference type="PANTHER" id="PTHR10629">
    <property type="entry name" value="CYTOSINE-SPECIFIC METHYLTRANSFERASE"/>
    <property type="match status" value="1"/>
</dbReference>
<evidence type="ECO:0000256" key="4">
    <source>
        <dbReference type="ARBA" id="ARBA00022691"/>
    </source>
</evidence>
<evidence type="ECO:0000256" key="2">
    <source>
        <dbReference type="ARBA" id="ARBA00022603"/>
    </source>
</evidence>
<dbReference type="STRING" id="405948.SACE_1558"/>
<dbReference type="REBASE" id="14902">
    <property type="entry name" value="M.SerORF1557P"/>
</dbReference>
<name>A4FA05_SACEN</name>
<keyword evidence="5" id="KW-0680">Restriction system</keyword>
<dbReference type="PANTHER" id="PTHR10629:SF52">
    <property type="entry name" value="DNA (CYTOSINE-5)-METHYLTRANSFERASE 1"/>
    <property type="match status" value="1"/>
</dbReference>
<evidence type="ECO:0000256" key="5">
    <source>
        <dbReference type="ARBA" id="ARBA00022747"/>
    </source>
</evidence>
<evidence type="ECO:0000313" key="6">
    <source>
        <dbReference type="EMBL" id="CAM00880.1"/>
    </source>
</evidence>
<protein>
    <recommendedName>
        <fullName evidence="1">DNA (cytosine-5-)-methyltransferase</fullName>
        <ecNumber evidence="1">2.1.1.37</ecNumber>
    </recommendedName>
</protein>
<dbReference type="Proteomes" id="UP000006728">
    <property type="component" value="Chromosome"/>
</dbReference>
<dbReference type="GO" id="GO:0032259">
    <property type="term" value="P:methylation"/>
    <property type="evidence" value="ECO:0007669"/>
    <property type="project" value="UniProtKB-KW"/>
</dbReference>
<dbReference type="PROSITE" id="PS00095">
    <property type="entry name" value="C5_MTASE_2"/>
    <property type="match status" value="1"/>
</dbReference>
<gene>
    <name evidence="6" type="ordered locus">SACE_1558</name>
</gene>
<dbReference type="EMBL" id="AM420293">
    <property type="protein sequence ID" value="CAM00880.1"/>
    <property type="molecule type" value="Genomic_DNA"/>
</dbReference>
<proteinExistence type="predicted"/>
<dbReference type="SUPFAM" id="SSF53335">
    <property type="entry name" value="S-adenosyl-L-methionine-dependent methyltransferases"/>
    <property type="match status" value="1"/>
</dbReference>
<evidence type="ECO:0000313" key="7">
    <source>
        <dbReference type="Proteomes" id="UP000006728"/>
    </source>
</evidence>
<sequence>MRHRSGSADVMGRLHWDRPAVTIRTEFYKPEKGRYLHPEADRPITHMEAALLQDFPMDFKWCGSKIEIARQIGNAVPVGLARAIAGQVYRYLLEVSGQQAERGLRDTA</sequence>
<dbReference type="Pfam" id="PF00145">
    <property type="entry name" value="DNA_methylase"/>
    <property type="match status" value="1"/>
</dbReference>
<dbReference type="InterPro" id="IPR029063">
    <property type="entry name" value="SAM-dependent_MTases_sf"/>
</dbReference>
<dbReference type="AlphaFoldDB" id="A4FA05"/>
<evidence type="ECO:0000256" key="1">
    <source>
        <dbReference type="ARBA" id="ARBA00011975"/>
    </source>
</evidence>
<dbReference type="InterPro" id="IPR050390">
    <property type="entry name" value="C5-Methyltransferase"/>
</dbReference>
<dbReference type="GO" id="GO:0044027">
    <property type="term" value="P:negative regulation of gene expression via chromosomal CpG island methylation"/>
    <property type="evidence" value="ECO:0007669"/>
    <property type="project" value="TreeGrafter"/>
</dbReference>
<evidence type="ECO:0000256" key="3">
    <source>
        <dbReference type="ARBA" id="ARBA00022679"/>
    </source>
</evidence>
<keyword evidence="7" id="KW-1185">Reference proteome</keyword>
<dbReference type="eggNOG" id="COG0270">
    <property type="taxonomic scope" value="Bacteria"/>
</dbReference>
<dbReference type="GO" id="GO:0003886">
    <property type="term" value="F:DNA (cytosine-5-)-methyltransferase activity"/>
    <property type="evidence" value="ECO:0007669"/>
    <property type="project" value="UniProtKB-EC"/>
</dbReference>